<dbReference type="SUPFAM" id="SSF52540">
    <property type="entry name" value="P-loop containing nucleoside triphosphate hydrolases"/>
    <property type="match status" value="1"/>
</dbReference>
<evidence type="ECO:0000256" key="2">
    <source>
        <dbReference type="ARBA" id="ARBA00012551"/>
    </source>
</evidence>
<evidence type="ECO:0000256" key="6">
    <source>
        <dbReference type="ARBA" id="ARBA00022806"/>
    </source>
</evidence>
<evidence type="ECO:0000256" key="14">
    <source>
        <dbReference type="RuleBase" id="RU365012"/>
    </source>
</evidence>
<dbReference type="GO" id="GO:0006270">
    <property type="term" value="P:DNA replication initiation"/>
    <property type="evidence" value="ECO:0007669"/>
    <property type="project" value="InterPro"/>
</dbReference>
<dbReference type="GO" id="GO:0005524">
    <property type="term" value="F:ATP binding"/>
    <property type="evidence" value="ECO:0007669"/>
    <property type="project" value="UniProtKB-KW"/>
</dbReference>
<dbReference type="Gene3D" id="2.20.28.10">
    <property type="match status" value="1"/>
</dbReference>
<keyword evidence="3 14" id="KW-0235">DNA replication</keyword>
<dbReference type="InterPro" id="IPR001208">
    <property type="entry name" value="MCM_dom"/>
</dbReference>
<keyword evidence="18" id="KW-1185">Reference proteome</keyword>
<gene>
    <name evidence="14" type="primary">MCM7</name>
    <name evidence="17" type="ORF">AXG93_40s1120</name>
</gene>
<evidence type="ECO:0000313" key="17">
    <source>
        <dbReference type="EMBL" id="OAE30586.1"/>
    </source>
</evidence>
<dbReference type="InterPro" id="IPR041562">
    <property type="entry name" value="MCM_lid"/>
</dbReference>
<dbReference type="PROSITE" id="PS00847">
    <property type="entry name" value="MCM_1"/>
    <property type="match status" value="1"/>
</dbReference>
<dbReference type="Gene3D" id="2.40.50.140">
    <property type="entry name" value="Nucleic acid-binding proteins"/>
    <property type="match status" value="1"/>
</dbReference>
<dbReference type="PANTHER" id="PTHR11630">
    <property type="entry name" value="DNA REPLICATION LICENSING FACTOR MCM FAMILY MEMBER"/>
    <property type="match status" value="1"/>
</dbReference>
<evidence type="ECO:0000259" key="16">
    <source>
        <dbReference type="PROSITE" id="PS50051"/>
    </source>
</evidence>
<accession>A0A176WEM4</accession>
<dbReference type="InterPro" id="IPR018525">
    <property type="entry name" value="MCM_CS"/>
</dbReference>
<dbReference type="PANTHER" id="PTHR11630:SF26">
    <property type="entry name" value="DNA REPLICATION LICENSING FACTOR MCM7"/>
    <property type="match status" value="1"/>
</dbReference>
<evidence type="ECO:0000313" key="18">
    <source>
        <dbReference type="Proteomes" id="UP000077202"/>
    </source>
</evidence>
<dbReference type="InterPro" id="IPR033762">
    <property type="entry name" value="MCM_OB"/>
</dbReference>
<keyword evidence="7 13" id="KW-0067">ATP-binding</keyword>
<dbReference type="SMART" id="SM00350">
    <property type="entry name" value="MCM"/>
    <property type="match status" value="1"/>
</dbReference>
<dbReference type="Pfam" id="PF17855">
    <property type="entry name" value="MCM_lid"/>
    <property type="match status" value="1"/>
</dbReference>
<evidence type="ECO:0000256" key="3">
    <source>
        <dbReference type="ARBA" id="ARBA00022705"/>
    </source>
</evidence>
<dbReference type="FunFam" id="3.40.50.300:FF:000835">
    <property type="entry name" value="DNA replication licensing factor MCM7"/>
    <property type="match status" value="1"/>
</dbReference>
<evidence type="ECO:0000256" key="15">
    <source>
        <dbReference type="SAM" id="MobiDB-lite"/>
    </source>
</evidence>
<feature type="domain" description="MCM C-terminal AAA(+) ATPase" evidence="16">
    <location>
        <begin position="317"/>
        <end position="523"/>
    </location>
</feature>
<dbReference type="EC" id="3.6.4.12" evidence="2 14"/>
<evidence type="ECO:0000256" key="12">
    <source>
        <dbReference type="ARBA" id="ARBA00073503"/>
    </source>
</evidence>
<dbReference type="SUPFAM" id="SSF50249">
    <property type="entry name" value="Nucleic acid-binding proteins"/>
    <property type="match status" value="1"/>
</dbReference>
<evidence type="ECO:0000256" key="10">
    <source>
        <dbReference type="ARBA" id="ARBA00023306"/>
    </source>
</evidence>
<dbReference type="Pfam" id="PF14551">
    <property type="entry name" value="MCM_N"/>
    <property type="match status" value="1"/>
</dbReference>
<evidence type="ECO:0000256" key="11">
    <source>
        <dbReference type="ARBA" id="ARBA00047995"/>
    </source>
</evidence>
<evidence type="ECO:0000256" key="8">
    <source>
        <dbReference type="ARBA" id="ARBA00023125"/>
    </source>
</evidence>
<comment type="catalytic activity">
    <reaction evidence="11 14">
        <text>ATP + H2O = ADP + phosphate + H(+)</text>
        <dbReference type="Rhea" id="RHEA:13065"/>
        <dbReference type="ChEBI" id="CHEBI:15377"/>
        <dbReference type="ChEBI" id="CHEBI:15378"/>
        <dbReference type="ChEBI" id="CHEBI:30616"/>
        <dbReference type="ChEBI" id="CHEBI:43474"/>
        <dbReference type="ChEBI" id="CHEBI:456216"/>
        <dbReference type="EC" id="3.6.4.12"/>
    </reaction>
</comment>
<dbReference type="GO" id="GO:0016887">
    <property type="term" value="F:ATP hydrolysis activity"/>
    <property type="evidence" value="ECO:0007669"/>
    <property type="project" value="RHEA"/>
</dbReference>
<dbReference type="CDD" id="cd17758">
    <property type="entry name" value="MCM7"/>
    <property type="match status" value="1"/>
</dbReference>
<dbReference type="GO" id="GO:0006271">
    <property type="term" value="P:DNA strand elongation involved in DNA replication"/>
    <property type="evidence" value="ECO:0007669"/>
    <property type="project" value="TreeGrafter"/>
</dbReference>
<dbReference type="Gene3D" id="3.30.1640.10">
    <property type="entry name" value="mini-chromosome maintenance (MCM) complex, chain A, domain 1"/>
    <property type="match status" value="1"/>
</dbReference>
<dbReference type="InterPro" id="IPR008050">
    <property type="entry name" value="MCM7"/>
</dbReference>
<dbReference type="InterPro" id="IPR027925">
    <property type="entry name" value="MCM_N"/>
</dbReference>
<comment type="caution">
    <text evidence="17">The sequence shown here is derived from an EMBL/GenBank/DDBJ whole genome shotgun (WGS) entry which is preliminary data.</text>
</comment>
<evidence type="ECO:0000256" key="4">
    <source>
        <dbReference type="ARBA" id="ARBA00022741"/>
    </source>
</evidence>
<evidence type="ECO:0000256" key="7">
    <source>
        <dbReference type="ARBA" id="ARBA00022840"/>
    </source>
</evidence>
<dbReference type="GO" id="GO:0017116">
    <property type="term" value="F:single-stranded DNA helicase activity"/>
    <property type="evidence" value="ECO:0007669"/>
    <property type="project" value="TreeGrafter"/>
</dbReference>
<dbReference type="PROSITE" id="PS50051">
    <property type="entry name" value="MCM_2"/>
    <property type="match status" value="1"/>
</dbReference>
<dbReference type="Pfam" id="PF00493">
    <property type="entry name" value="MCM"/>
    <property type="match status" value="1"/>
</dbReference>
<evidence type="ECO:0000256" key="1">
    <source>
        <dbReference type="ARBA" id="ARBA00004123"/>
    </source>
</evidence>
<dbReference type="PRINTS" id="PR01657">
    <property type="entry name" value="MCMFAMILY"/>
</dbReference>
<dbReference type="InterPro" id="IPR031327">
    <property type="entry name" value="MCM"/>
</dbReference>
<dbReference type="GO" id="GO:0003697">
    <property type="term" value="F:single-stranded DNA binding"/>
    <property type="evidence" value="ECO:0007669"/>
    <property type="project" value="TreeGrafter"/>
</dbReference>
<evidence type="ECO:0000256" key="5">
    <source>
        <dbReference type="ARBA" id="ARBA00022801"/>
    </source>
</evidence>
<comment type="similarity">
    <text evidence="13">Belongs to the MCM family.</text>
</comment>
<dbReference type="FunFam" id="2.20.28.10:FF:000004">
    <property type="entry name" value="DNA replication licensing factor MCM7"/>
    <property type="match status" value="1"/>
</dbReference>
<comment type="function">
    <text evidence="14">Acts as component of the MCM2-7 complex (MCM complex) which is the replicative helicase essential for 'once per cell cycle' DNA replication initiation and elongation in eukaryotic cells. The active ATPase sites in the MCM2-7 ring are formed through the interaction surfaces of two neighboring subunits such that a critical structure of a conserved arginine finger motif is provided in trans relative to the ATP-binding site of the Walker A box of the adjacent subunit. The six ATPase active sites, however, are likely to contribute differentially to the complex helicase activity.</text>
</comment>
<keyword evidence="5 14" id="KW-0378">Hydrolase</keyword>
<keyword evidence="8 13" id="KW-0238">DNA-binding</keyword>
<dbReference type="EMBL" id="LVLJ01001298">
    <property type="protein sequence ID" value="OAE30586.1"/>
    <property type="molecule type" value="Genomic_DNA"/>
</dbReference>
<dbReference type="GO" id="GO:0005634">
    <property type="term" value="C:nucleus"/>
    <property type="evidence" value="ECO:0007669"/>
    <property type="project" value="UniProtKB-SubCell"/>
</dbReference>
<protein>
    <recommendedName>
        <fullName evidence="12 14">DNA replication licensing factor MCM7</fullName>
        <ecNumber evidence="2 14">3.6.4.12</ecNumber>
    </recommendedName>
</protein>
<dbReference type="GO" id="GO:0000727">
    <property type="term" value="P:double-strand break repair via break-induced replication"/>
    <property type="evidence" value="ECO:0007669"/>
    <property type="project" value="TreeGrafter"/>
</dbReference>
<dbReference type="Pfam" id="PF17207">
    <property type="entry name" value="MCM_OB"/>
    <property type="match status" value="1"/>
</dbReference>
<keyword evidence="4 13" id="KW-0547">Nucleotide-binding</keyword>
<evidence type="ECO:0000256" key="13">
    <source>
        <dbReference type="RuleBase" id="RU004070"/>
    </source>
</evidence>
<organism evidence="17 18">
    <name type="scientific">Marchantia polymorpha subsp. ruderalis</name>
    <dbReference type="NCBI Taxonomy" id="1480154"/>
    <lineage>
        <taxon>Eukaryota</taxon>
        <taxon>Viridiplantae</taxon>
        <taxon>Streptophyta</taxon>
        <taxon>Embryophyta</taxon>
        <taxon>Marchantiophyta</taxon>
        <taxon>Marchantiopsida</taxon>
        <taxon>Marchantiidae</taxon>
        <taxon>Marchantiales</taxon>
        <taxon>Marchantiaceae</taxon>
        <taxon>Marchantia</taxon>
    </lineage>
</organism>
<keyword evidence="6 14" id="KW-0347">Helicase</keyword>
<feature type="region of interest" description="Disordered" evidence="15">
    <location>
        <begin position="105"/>
        <end position="124"/>
    </location>
</feature>
<keyword evidence="9 14" id="KW-0539">Nucleus</keyword>
<dbReference type="Gene3D" id="3.40.50.300">
    <property type="entry name" value="P-loop containing nucleotide triphosphate hydrolases"/>
    <property type="match status" value="1"/>
</dbReference>
<keyword evidence="10 14" id="KW-0131">Cell cycle</keyword>
<reference evidence="17" key="1">
    <citation type="submission" date="2016-03" db="EMBL/GenBank/DDBJ databases">
        <title>Mechanisms controlling the formation of the plant cell surface in tip-growing cells are functionally conserved among land plants.</title>
        <authorList>
            <person name="Honkanen S."/>
            <person name="Jones V.A."/>
            <person name="Morieri G."/>
            <person name="Champion C."/>
            <person name="Hetherington A.J."/>
            <person name="Kelly S."/>
            <person name="Saint-Marcoux D."/>
            <person name="Proust H."/>
            <person name="Prescott H."/>
            <person name="Dolan L."/>
        </authorList>
    </citation>
    <scope>NUCLEOTIDE SEQUENCE [LARGE SCALE GENOMIC DNA]</scope>
    <source>
        <tissue evidence="17">Whole gametophyte</tissue>
    </source>
</reference>
<dbReference type="AlphaFoldDB" id="A0A176WEM4"/>
<name>A0A176WEM4_MARPO</name>
<evidence type="ECO:0000256" key="9">
    <source>
        <dbReference type="ARBA" id="ARBA00023242"/>
    </source>
</evidence>
<dbReference type="InterPro" id="IPR012340">
    <property type="entry name" value="NA-bd_OB-fold"/>
</dbReference>
<dbReference type="PRINTS" id="PR01663">
    <property type="entry name" value="MCMPROTEIN7"/>
</dbReference>
<dbReference type="InterPro" id="IPR027417">
    <property type="entry name" value="P-loop_NTPase"/>
</dbReference>
<dbReference type="GO" id="GO:0042555">
    <property type="term" value="C:MCM complex"/>
    <property type="evidence" value="ECO:0007669"/>
    <property type="project" value="InterPro"/>
</dbReference>
<dbReference type="Proteomes" id="UP000077202">
    <property type="component" value="Unassembled WGS sequence"/>
</dbReference>
<comment type="subcellular location">
    <subcellularLocation>
        <location evidence="1 14">Nucleus</location>
    </subcellularLocation>
</comment>
<proteinExistence type="inferred from homology"/>
<sequence length="709" mass="79451">MPGLDFQGEREQCREFLKTYVDDYGEIKYMNLLQQVANRKQRTVVIDVDDIRGLKGLDTSFVEGLENNTRRYLGLFAEAIDELLPEPTVPLPRDDDFEIYLRQRTEETEDRTDNRGDPQHKLPPEIKRSYEVHIKAGSKEKPQTLRDVKACHIGKLVKVKGIVTRCTDVKPLIQVAVYTCELCGFEIYQEVTARTFMPLFECPSTRCRSNNAKGRVSLQVRASKFLKFQEAKIQELAENVPKGHIPRTMSVHIRGELTRQVGPGDLVEISGIFLPIPYTGFRAMRAGLVADTYLEAIYVMDADEQYQIEQLAKDGDIYSKLASSIAPEIFGHEDVKKALLLLLVGGPTRQLKDGMKIRGDIHICLMGDPGVAKSQLLKHIVSIAPRGVYTTGRGSSGVGLTAAVTRDSITNEIVLEGGALVLADNGICAIDEFDKMEESDRTAIHEVMEQQTVSIAKAGITTSLNARTAVLAAANPAWGRYDMRRTPAENINLPPALLSRFDLMWLILDHADMDSDLALARHVLHVHQFSAPPALDFTPLDSSTLRGYVALARRVTPYVPEDLCEYMASAYATLRQEEVQSDAPHSYTTARTLLSIIRVSEALARLRFSDMVVQSDVDEALRLMQMSKFSLYADDQKKKGLDAISDIYSIIRDEASKAHSLDVTYANALNWCSRKAYTEAQLKECLEEYAVLNVWQIHPDTFDIRFIDA</sequence>